<organism evidence="1 2">
    <name type="scientific">Actinidia rufa</name>
    <dbReference type="NCBI Taxonomy" id="165716"/>
    <lineage>
        <taxon>Eukaryota</taxon>
        <taxon>Viridiplantae</taxon>
        <taxon>Streptophyta</taxon>
        <taxon>Embryophyta</taxon>
        <taxon>Tracheophyta</taxon>
        <taxon>Spermatophyta</taxon>
        <taxon>Magnoliopsida</taxon>
        <taxon>eudicotyledons</taxon>
        <taxon>Gunneridae</taxon>
        <taxon>Pentapetalae</taxon>
        <taxon>asterids</taxon>
        <taxon>Ericales</taxon>
        <taxon>Actinidiaceae</taxon>
        <taxon>Actinidia</taxon>
    </lineage>
</organism>
<gene>
    <name evidence="1" type="ORF">Acr_14g0001000</name>
</gene>
<protein>
    <submittedName>
        <fullName evidence="1">Expansin-like A3</fullName>
    </submittedName>
</protein>
<evidence type="ECO:0000313" key="2">
    <source>
        <dbReference type="Proteomes" id="UP000585474"/>
    </source>
</evidence>
<dbReference type="OrthoDB" id="623266at2759"/>
<comment type="caution">
    <text evidence="1">The sequence shown here is derived from an EMBL/GenBank/DDBJ whole genome shotgun (WGS) entry which is preliminary data.</text>
</comment>
<proteinExistence type="predicted"/>
<dbReference type="EMBL" id="BJWL01000014">
    <property type="protein sequence ID" value="GFZ00464.1"/>
    <property type="molecule type" value="Genomic_DNA"/>
</dbReference>
<evidence type="ECO:0000313" key="1">
    <source>
        <dbReference type="EMBL" id="GFZ00464.1"/>
    </source>
</evidence>
<sequence>FPFSFMEVTKITPRLKLEHITKH</sequence>
<reference evidence="1 2" key="1">
    <citation type="submission" date="2019-07" db="EMBL/GenBank/DDBJ databases">
        <title>De Novo Assembly of kiwifruit Actinidia rufa.</title>
        <authorList>
            <person name="Sugita-Konishi S."/>
            <person name="Sato K."/>
            <person name="Mori E."/>
            <person name="Abe Y."/>
            <person name="Kisaki G."/>
            <person name="Hamano K."/>
            <person name="Suezawa K."/>
            <person name="Otani M."/>
            <person name="Fukuda T."/>
            <person name="Manabe T."/>
            <person name="Gomi K."/>
            <person name="Tabuchi M."/>
            <person name="Akimitsu K."/>
            <person name="Kataoka I."/>
        </authorList>
    </citation>
    <scope>NUCLEOTIDE SEQUENCE [LARGE SCALE GENOMIC DNA]</scope>
    <source>
        <strain evidence="2">cv. Fuchu</strain>
    </source>
</reference>
<keyword evidence="2" id="KW-1185">Reference proteome</keyword>
<dbReference type="Proteomes" id="UP000585474">
    <property type="component" value="Unassembled WGS sequence"/>
</dbReference>
<name>A0A7J0FPG3_9ERIC</name>
<dbReference type="AlphaFoldDB" id="A0A7J0FPG3"/>
<accession>A0A7J0FPG3</accession>
<feature type="non-terminal residue" evidence="1">
    <location>
        <position position="1"/>
    </location>
</feature>